<protein>
    <submittedName>
        <fullName evidence="1">Uncharacterized protein</fullName>
    </submittedName>
</protein>
<accession>A0A8J3N2B5</accession>
<gene>
    <name evidence="1" type="ORF">KSF_053500</name>
</gene>
<dbReference type="EMBL" id="BNJK01000001">
    <property type="protein sequence ID" value="GHO95302.1"/>
    <property type="molecule type" value="Genomic_DNA"/>
</dbReference>
<keyword evidence="2" id="KW-1185">Reference proteome</keyword>
<name>A0A8J3N2B5_9CHLR</name>
<reference evidence="1" key="1">
    <citation type="submission" date="2020-10" db="EMBL/GenBank/DDBJ databases">
        <title>Taxonomic study of unclassified bacteria belonging to the class Ktedonobacteria.</title>
        <authorList>
            <person name="Yabe S."/>
            <person name="Wang C.M."/>
            <person name="Zheng Y."/>
            <person name="Sakai Y."/>
            <person name="Cavaletti L."/>
            <person name="Monciardini P."/>
            <person name="Donadio S."/>
        </authorList>
    </citation>
    <scope>NUCLEOTIDE SEQUENCE</scope>
    <source>
        <strain evidence="1">ID150040</strain>
    </source>
</reference>
<sequence length="59" mass="6317">MENSPFLRSLLKTIKSGTNALSSLIGVLSSNCIENNVQYFSPVVNGVDDKVHGPSRKGP</sequence>
<dbReference type="AlphaFoldDB" id="A0A8J3N2B5"/>
<dbReference type="Proteomes" id="UP000597444">
    <property type="component" value="Unassembled WGS sequence"/>
</dbReference>
<evidence type="ECO:0000313" key="2">
    <source>
        <dbReference type="Proteomes" id="UP000597444"/>
    </source>
</evidence>
<evidence type="ECO:0000313" key="1">
    <source>
        <dbReference type="EMBL" id="GHO95302.1"/>
    </source>
</evidence>
<organism evidence="1 2">
    <name type="scientific">Reticulibacter mediterranei</name>
    <dbReference type="NCBI Taxonomy" id="2778369"/>
    <lineage>
        <taxon>Bacteria</taxon>
        <taxon>Bacillati</taxon>
        <taxon>Chloroflexota</taxon>
        <taxon>Ktedonobacteria</taxon>
        <taxon>Ktedonobacterales</taxon>
        <taxon>Reticulibacteraceae</taxon>
        <taxon>Reticulibacter</taxon>
    </lineage>
</organism>
<proteinExistence type="predicted"/>
<comment type="caution">
    <text evidence="1">The sequence shown here is derived from an EMBL/GenBank/DDBJ whole genome shotgun (WGS) entry which is preliminary data.</text>
</comment>